<comment type="caution">
    <text evidence="7">The sequence shown here is derived from an EMBL/GenBank/DDBJ whole genome shotgun (WGS) entry which is preliminary data.</text>
</comment>
<evidence type="ECO:0000256" key="6">
    <source>
        <dbReference type="HAMAP-Rule" id="MF_01328"/>
    </source>
</evidence>
<evidence type="ECO:0000256" key="2">
    <source>
        <dbReference type="ARBA" id="ARBA00022730"/>
    </source>
</evidence>
<dbReference type="Pfam" id="PF00573">
    <property type="entry name" value="Ribosomal_L4"/>
    <property type="match status" value="1"/>
</dbReference>
<proteinExistence type="inferred from homology"/>
<dbReference type="InterPro" id="IPR019970">
    <property type="entry name" value="Ribosomall_uL4-arc"/>
</dbReference>
<dbReference type="NCBIfam" id="TIGR03672">
    <property type="entry name" value="rpl4p_arch"/>
    <property type="match status" value="1"/>
</dbReference>
<name>A0A7J2U1M7_9CREN</name>
<evidence type="ECO:0000256" key="4">
    <source>
        <dbReference type="ARBA" id="ARBA00022980"/>
    </source>
</evidence>
<sequence>MLMETRYILVYPIQKRYGSLVDLNGNVVDRIELPNLFNYPVRIDLIRRAVLSAFTAQIQPKGRDPLAGKRRVGESWGIGHSVARVPRLNNGRAVFVPNARGGRRQFAPTPLERVREEINRKEMRLAIISALAALSDKKIVLRRNYIIPQGIEFTPIIVVNDFESFNSTKDVREWLKRIGLWQNIEKSQDSTRIRSGKGKMRGRKYKESKSILFIVSSVHVPVVNAIKSLPGVDYLTPTTMNILKLAPGGMPGRLAIITQKALEELSRIYIVEKP</sequence>
<dbReference type="InterPro" id="IPR002136">
    <property type="entry name" value="Ribosomal_uL4"/>
</dbReference>
<dbReference type="EMBL" id="DSEU01000008">
    <property type="protein sequence ID" value="HEM66315.1"/>
    <property type="molecule type" value="Genomic_DNA"/>
</dbReference>
<dbReference type="Gene3D" id="3.40.1370.10">
    <property type="match status" value="1"/>
</dbReference>
<dbReference type="GO" id="GO:0005840">
    <property type="term" value="C:ribosome"/>
    <property type="evidence" value="ECO:0007669"/>
    <property type="project" value="UniProtKB-KW"/>
</dbReference>
<dbReference type="GO" id="GO:1990904">
    <property type="term" value="C:ribonucleoprotein complex"/>
    <property type="evidence" value="ECO:0007669"/>
    <property type="project" value="UniProtKB-KW"/>
</dbReference>
<evidence type="ECO:0000256" key="5">
    <source>
        <dbReference type="ARBA" id="ARBA00023274"/>
    </source>
</evidence>
<organism evidence="7">
    <name type="scientific">Ignisphaera aggregans</name>
    <dbReference type="NCBI Taxonomy" id="334771"/>
    <lineage>
        <taxon>Archaea</taxon>
        <taxon>Thermoproteota</taxon>
        <taxon>Thermoprotei</taxon>
        <taxon>Desulfurococcales</taxon>
        <taxon>Desulfurococcaceae</taxon>
        <taxon>Ignisphaera</taxon>
    </lineage>
</organism>
<keyword evidence="2 6" id="KW-0699">rRNA-binding</keyword>
<dbReference type="HAMAP" id="MF_01328_A">
    <property type="entry name" value="Ribosomal_uL4_A"/>
    <property type="match status" value="1"/>
</dbReference>
<comment type="function">
    <text evidence="6">Forms part of the polypeptide exit tunnel.</text>
</comment>
<dbReference type="GO" id="GO:0019843">
    <property type="term" value="F:rRNA binding"/>
    <property type="evidence" value="ECO:0007669"/>
    <property type="project" value="UniProtKB-UniRule"/>
</dbReference>
<comment type="function">
    <text evidence="6">One of the primary rRNA binding proteins, this protein initially binds near the 5'-end of the 23S rRNA. It is important during the early stages of 50S assembly. It makes multiple contacts with different domains of the 23S rRNA in the assembled 50S subunit and ribosome.</text>
</comment>
<gene>
    <name evidence="6" type="primary">rpl4</name>
    <name evidence="7" type="ORF">ENO26_01890</name>
</gene>
<reference evidence="7" key="1">
    <citation type="journal article" date="2020" name="mSystems">
        <title>Genome- and Community-Level Interaction Insights into Carbon Utilization and Element Cycling Functions of Hydrothermarchaeota in Hydrothermal Sediment.</title>
        <authorList>
            <person name="Zhou Z."/>
            <person name="Liu Y."/>
            <person name="Xu W."/>
            <person name="Pan J."/>
            <person name="Luo Z.H."/>
            <person name="Li M."/>
        </authorList>
    </citation>
    <scope>NUCLEOTIDE SEQUENCE [LARGE SCALE GENOMIC DNA]</scope>
    <source>
        <strain evidence="7">SpSt-125</strain>
    </source>
</reference>
<comment type="similarity">
    <text evidence="1 6">Belongs to the universal ribosomal protein uL4 family.</text>
</comment>
<protein>
    <recommendedName>
        <fullName evidence="6">Large ribosomal subunit protein uL4</fullName>
    </recommendedName>
</protein>
<evidence type="ECO:0000313" key="7">
    <source>
        <dbReference type="EMBL" id="HEM66315.1"/>
    </source>
</evidence>
<dbReference type="GO" id="GO:0003735">
    <property type="term" value="F:structural constituent of ribosome"/>
    <property type="evidence" value="ECO:0007669"/>
    <property type="project" value="InterPro"/>
</dbReference>
<keyword evidence="3 6" id="KW-0694">RNA-binding</keyword>
<dbReference type="AlphaFoldDB" id="A0A7J2U1M7"/>
<evidence type="ECO:0000256" key="1">
    <source>
        <dbReference type="ARBA" id="ARBA00010528"/>
    </source>
</evidence>
<dbReference type="PANTHER" id="PTHR19431">
    <property type="entry name" value="60S RIBOSOMAL PROTEIN L4"/>
    <property type="match status" value="1"/>
</dbReference>
<keyword evidence="5 6" id="KW-0687">Ribonucleoprotein</keyword>
<dbReference type="InterPro" id="IPR023574">
    <property type="entry name" value="Ribosomal_uL4_dom_sf"/>
</dbReference>
<keyword evidence="4 6" id="KW-0689">Ribosomal protein</keyword>
<accession>A0A7J2U1M7</accession>
<dbReference type="InterPro" id="IPR045240">
    <property type="entry name" value="Ribosomal_uL4_euk/arch"/>
</dbReference>
<dbReference type="SUPFAM" id="SSF52166">
    <property type="entry name" value="Ribosomal protein L4"/>
    <property type="match status" value="1"/>
</dbReference>
<evidence type="ECO:0000256" key="3">
    <source>
        <dbReference type="ARBA" id="ARBA00022884"/>
    </source>
</evidence>
<comment type="subunit">
    <text evidence="6">Part of the 50S ribosomal subunit.</text>
</comment>
<dbReference type="GO" id="GO:0006412">
    <property type="term" value="P:translation"/>
    <property type="evidence" value="ECO:0007669"/>
    <property type="project" value="UniProtKB-UniRule"/>
</dbReference>